<evidence type="ECO:0000256" key="5">
    <source>
        <dbReference type="ARBA" id="ARBA00022801"/>
    </source>
</evidence>
<dbReference type="NCBIfam" id="NF001591">
    <property type="entry name" value="PRK00393.1"/>
    <property type="match status" value="1"/>
</dbReference>
<name>A0ABW5DLF7_9PROT</name>
<dbReference type="InterPro" id="IPR036144">
    <property type="entry name" value="RibA-like_sf"/>
</dbReference>
<evidence type="ECO:0000256" key="6">
    <source>
        <dbReference type="ARBA" id="ARBA00022833"/>
    </source>
</evidence>
<comment type="catalytic activity">
    <reaction evidence="8 9">
        <text>GTP + 4 H2O = 2,5-diamino-6-hydroxy-4-(5-phosphoribosylamino)-pyrimidine + formate + 2 phosphate + 3 H(+)</text>
        <dbReference type="Rhea" id="RHEA:23704"/>
        <dbReference type="ChEBI" id="CHEBI:15377"/>
        <dbReference type="ChEBI" id="CHEBI:15378"/>
        <dbReference type="ChEBI" id="CHEBI:15740"/>
        <dbReference type="ChEBI" id="CHEBI:37565"/>
        <dbReference type="ChEBI" id="CHEBI:43474"/>
        <dbReference type="ChEBI" id="CHEBI:58614"/>
        <dbReference type="EC" id="3.5.4.25"/>
    </reaction>
</comment>
<feature type="binding site" evidence="9">
    <location>
        <position position="318"/>
    </location>
    <ligand>
        <name>GTP</name>
        <dbReference type="ChEBI" id="CHEBI:37565"/>
    </ligand>
</feature>
<keyword evidence="7 9" id="KW-0342">GTP-binding</keyword>
<feature type="binding site" evidence="9">
    <location>
        <position position="240"/>
    </location>
    <ligand>
        <name>GTP</name>
        <dbReference type="ChEBI" id="CHEBI:37565"/>
    </ligand>
</feature>
<dbReference type="Gene3D" id="3.40.50.10990">
    <property type="entry name" value="GTP cyclohydrolase II"/>
    <property type="match status" value="1"/>
</dbReference>
<dbReference type="CDD" id="cd00641">
    <property type="entry name" value="GTP_cyclohydro2"/>
    <property type="match status" value="1"/>
</dbReference>
<feature type="binding site" evidence="9">
    <location>
        <position position="237"/>
    </location>
    <ligand>
        <name>Zn(2+)</name>
        <dbReference type="ChEBI" id="CHEBI:29105"/>
        <note>catalytic</note>
    </ligand>
</feature>
<evidence type="ECO:0000256" key="8">
    <source>
        <dbReference type="ARBA" id="ARBA00049295"/>
    </source>
</evidence>
<sequence length="371" mass="39812">MSSRSERPSFFSGLDRNRRPIEVQRALAEVRAGRPVRIIGADRERLVASAELADLSLLQDMRSLSSEVSLVMAPPRLSRLGITSDIAMRMPVADNLALIADLIAAPQPRQPAAMVSASVAEIAGLELMRLALLLPALVAVEVQDEQRESLGGLLSVSVDAIIAFRSEAAEAMEIVSRARVPLVEAADAEFVVFRGGDAQRDQVAILIGNPDPSEPVDVRLHSACLTGDLFGSLRCDCGDQLRRAVGEMAERGGVLLYLDQEGRGTGIATKMRAYGLQDEGLDTVEADALLGYGVDERRYDVAAQMLKQLGFQRVALMTNNPDKVAALRQAGLEIVSRTAIFGAVTAQNRRYLNAKATKAGHMLGELALGGD</sequence>
<dbReference type="EMBL" id="JBHUIP010000001">
    <property type="protein sequence ID" value="MFD2261375.1"/>
    <property type="molecule type" value="Genomic_DNA"/>
</dbReference>
<comment type="function">
    <text evidence="9">Catalyzes the conversion of GTP to 2,5-diamino-6-ribosylamino-4(3H)-pyrimidinone 5'-phosphate (DARP), formate and pyrophosphate.</text>
</comment>
<evidence type="ECO:0000313" key="11">
    <source>
        <dbReference type="EMBL" id="MFD2261375.1"/>
    </source>
</evidence>
<feature type="binding site" evidence="9">
    <location>
        <begin position="219"/>
        <end position="223"/>
    </location>
    <ligand>
        <name>GTP</name>
        <dbReference type="ChEBI" id="CHEBI:37565"/>
    </ligand>
</feature>
<keyword evidence="5 9" id="KW-0378">Hydrolase</keyword>
<evidence type="ECO:0000256" key="2">
    <source>
        <dbReference type="ARBA" id="ARBA00022619"/>
    </source>
</evidence>
<evidence type="ECO:0000259" key="10">
    <source>
        <dbReference type="Pfam" id="PF00925"/>
    </source>
</evidence>
<keyword evidence="3 9" id="KW-0479">Metal-binding</keyword>
<dbReference type="RefSeq" id="WP_379874050.1">
    <property type="nucleotide sequence ID" value="NZ_JBHUIP010000001.1"/>
</dbReference>
<feature type="binding site" evidence="9">
    <location>
        <position position="283"/>
    </location>
    <ligand>
        <name>GTP</name>
        <dbReference type="ChEBI" id="CHEBI:37565"/>
    </ligand>
</feature>
<evidence type="ECO:0000256" key="1">
    <source>
        <dbReference type="ARBA" id="ARBA00004853"/>
    </source>
</evidence>
<comment type="pathway">
    <text evidence="1 9">Cofactor biosynthesis; riboflavin biosynthesis; 5-amino-6-(D-ribitylamino)uracil from GTP: step 1/4.</text>
</comment>
<keyword evidence="6 9" id="KW-0862">Zinc</keyword>
<dbReference type="EC" id="3.5.4.25" evidence="9"/>
<feature type="binding site" evidence="9">
    <location>
        <position position="224"/>
    </location>
    <ligand>
        <name>Zn(2+)</name>
        <dbReference type="ChEBI" id="CHEBI:29105"/>
        <note>catalytic</note>
    </ligand>
</feature>
<evidence type="ECO:0000313" key="12">
    <source>
        <dbReference type="Proteomes" id="UP001597295"/>
    </source>
</evidence>
<feature type="active site" description="Proton acceptor" evidence="9">
    <location>
        <position position="295"/>
    </location>
</feature>
<evidence type="ECO:0000256" key="7">
    <source>
        <dbReference type="ARBA" id="ARBA00023134"/>
    </source>
</evidence>
<feature type="binding site" evidence="9">
    <location>
        <position position="235"/>
    </location>
    <ligand>
        <name>Zn(2+)</name>
        <dbReference type="ChEBI" id="CHEBI:29105"/>
        <note>catalytic</note>
    </ligand>
</feature>
<comment type="similarity">
    <text evidence="9">Belongs to the GTP cyclohydrolase II family.</text>
</comment>
<gene>
    <name evidence="9 11" type="primary">ribA</name>
    <name evidence="11" type="ORF">ACFSM5_00650</name>
</gene>
<keyword evidence="12" id="KW-1185">Reference proteome</keyword>
<reference evidence="12" key="1">
    <citation type="journal article" date="2019" name="Int. J. Syst. Evol. Microbiol.">
        <title>The Global Catalogue of Microorganisms (GCM) 10K type strain sequencing project: providing services to taxonomists for standard genome sequencing and annotation.</title>
        <authorList>
            <consortium name="The Broad Institute Genomics Platform"/>
            <consortium name="The Broad Institute Genome Sequencing Center for Infectious Disease"/>
            <person name="Wu L."/>
            <person name="Ma J."/>
        </authorList>
    </citation>
    <scope>NUCLEOTIDE SEQUENCE [LARGE SCALE GENOMIC DNA]</scope>
    <source>
        <strain evidence="12">CGMCC 1.19062</strain>
    </source>
</reference>
<proteinExistence type="inferred from homology"/>
<dbReference type="Pfam" id="PF00925">
    <property type="entry name" value="GTP_cyclohydro2"/>
    <property type="match status" value="1"/>
</dbReference>
<evidence type="ECO:0000256" key="9">
    <source>
        <dbReference type="HAMAP-Rule" id="MF_00179"/>
    </source>
</evidence>
<dbReference type="GO" id="GO:0003935">
    <property type="term" value="F:GTP cyclohydrolase II activity"/>
    <property type="evidence" value="ECO:0007669"/>
    <property type="project" value="UniProtKB-EC"/>
</dbReference>
<dbReference type="PANTHER" id="PTHR21327">
    <property type="entry name" value="GTP CYCLOHYDROLASE II-RELATED"/>
    <property type="match status" value="1"/>
</dbReference>
<evidence type="ECO:0000256" key="4">
    <source>
        <dbReference type="ARBA" id="ARBA00022741"/>
    </source>
</evidence>
<feature type="domain" description="GTP cyclohydrolase II" evidence="10">
    <location>
        <begin position="177"/>
        <end position="338"/>
    </location>
</feature>
<dbReference type="Proteomes" id="UP001597295">
    <property type="component" value="Unassembled WGS sequence"/>
</dbReference>
<dbReference type="SUPFAM" id="SSF142695">
    <property type="entry name" value="RibA-like"/>
    <property type="match status" value="1"/>
</dbReference>
<dbReference type="PANTHER" id="PTHR21327:SF18">
    <property type="entry name" value="3,4-DIHYDROXY-2-BUTANONE 4-PHOSPHATE SYNTHASE"/>
    <property type="match status" value="1"/>
</dbReference>
<organism evidence="11 12">
    <name type="scientific">Lacibacterium aquatile</name>
    <dbReference type="NCBI Taxonomy" id="1168082"/>
    <lineage>
        <taxon>Bacteria</taxon>
        <taxon>Pseudomonadati</taxon>
        <taxon>Pseudomonadota</taxon>
        <taxon>Alphaproteobacteria</taxon>
        <taxon>Rhodospirillales</taxon>
        <taxon>Rhodospirillaceae</taxon>
    </lineage>
</organism>
<evidence type="ECO:0000256" key="3">
    <source>
        <dbReference type="ARBA" id="ARBA00022723"/>
    </source>
</evidence>
<feature type="active site" description="Nucleophile" evidence="9">
    <location>
        <position position="297"/>
    </location>
</feature>
<comment type="caution">
    <text evidence="11">The sequence shown here is derived from an EMBL/GenBank/DDBJ whole genome shotgun (WGS) entry which is preliminary data.</text>
</comment>
<protein>
    <recommendedName>
        <fullName evidence="9">GTP cyclohydrolase-2</fullName>
        <ecNumber evidence="9">3.5.4.25</ecNumber>
    </recommendedName>
    <alternativeName>
        <fullName evidence="9">GTP cyclohydrolase II</fullName>
    </alternativeName>
</protein>
<dbReference type="HAMAP" id="MF_00179">
    <property type="entry name" value="RibA"/>
    <property type="match status" value="1"/>
</dbReference>
<keyword evidence="4 9" id="KW-0547">Nucleotide-binding</keyword>
<accession>A0ABW5DLF7</accession>
<feature type="binding site" evidence="9">
    <location>
        <position position="323"/>
    </location>
    <ligand>
        <name>GTP</name>
        <dbReference type="ChEBI" id="CHEBI:37565"/>
    </ligand>
</feature>
<feature type="binding site" evidence="9">
    <location>
        <begin position="261"/>
        <end position="263"/>
    </location>
    <ligand>
        <name>GTP</name>
        <dbReference type="ChEBI" id="CHEBI:37565"/>
    </ligand>
</feature>
<comment type="cofactor">
    <cofactor evidence="9">
        <name>Zn(2+)</name>
        <dbReference type="ChEBI" id="CHEBI:29105"/>
    </cofactor>
    <text evidence="9">Binds 1 zinc ion per subunit.</text>
</comment>
<keyword evidence="2 9" id="KW-0686">Riboflavin biosynthesis</keyword>
<dbReference type="InterPro" id="IPR032677">
    <property type="entry name" value="GTP_cyclohydro_II"/>
</dbReference>
<dbReference type="InterPro" id="IPR000926">
    <property type="entry name" value="RibA"/>
</dbReference>